<feature type="compositionally biased region" description="Basic and acidic residues" evidence="1">
    <location>
        <begin position="317"/>
        <end position="331"/>
    </location>
</feature>
<evidence type="ECO:0000313" key="3">
    <source>
        <dbReference type="Proteomes" id="UP000646579"/>
    </source>
</evidence>
<accession>A0A918S7W6</accession>
<name>A0A918S7W6_9HYPH</name>
<reference evidence="2" key="1">
    <citation type="journal article" date="2014" name="Int. J. Syst. Evol. Microbiol.">
        <title>Complete genome sequence of Corynebacterium casei LMG S-19264T (=DSM 44701T), isolated from a smear-ripened cheese.</title>
        <authorList>
            <consortium name="US DOE Joint Genome Institute (JGI-PGF)"/>
            <person name="Walter F."/>
            <person name="Albersmeier A."/>
            <person name="Kalinowski J."/>
            <person name="Ruckert C."/>
        </authorList>
    </citation>
    <scope>NUCLEOTIDE SEQUENCE</scope>
    <source>
        <strain evidence="2">KCTC 32437</strain>
    </source>
</reference>
<dbReference type="AlphaFoldDB" id="A0A918S7W6"/>
<evidence type="ECO:0000256" key="1">
    <source>
        <dbReference type="SAM" id="MobiDB-lite"/>
    </source>
</evidence>
<proteinExistence type="predicted"/>
<dbReference type="RefSeq" id="WP_189425952.1">
    <property type="nucleotide sequence ID" value="NZ_BMZE01000002.1"/>
</dbReference>
<keyword evidence="3" id="KW-1185">Reference proteome</keyword>
<feature type="compositionally biased region" description="Basic and acidic residues" evidence="1">
    <location>
        <begin position="250"/>
        <end position="267"/>
    </location>
</feature>
<sequence length="331" mass="35388">MAWTVSWRVLINGRDLTSAWRPVLIDIEIEDRDGTSSDTCSLTIDDADGQVRLPSKGDRLVVYLEGGKVFEGFIEQPQSSGSRSAGRVLKIRAKGFDSTGKVKEPQAFHLDDASLEAFLGRAAEHAGMTIAIDPDFAGIVRDYWSAEGESFLALGNRLAKKLGGTFKVRGDRAVLAKRGAEPVGAVAGVVGQNVISWDITPRAPRRAFKSGSAKWFDRKSAQFVTETLAFGADGVEADNLARDVMADADEAKEANDTHKREGEREDGGGSVDLDLTVAAAAEALFTLSGARPGVDGSYRIVSVRHKADRSGGSRTGLELKHPSEGAGKDAR</sequence>
<organism evidence="2 3">
    <name type="scientific">Devosia pacifica</name>
    <dbReference type="NCBI Taxonomy" id="1335967"/>
    <lineage>
        <taxon>Bacteria</taxon>
        <taxon>Pseudomonadati</taxon>
        <taxon>Pseudomonadota</taxon>
        <taxon>Alphaproteobacteria</taxon>
        <taxon>Hyphomicrobiales</taxon>
        <taxon>Devosiaceae</taxon>
        <taxon>Devosia</taxon>
    </lineage>
</organism>
<evidence type="ECO:0000313" key="2">
    <source>
        <dbReference type="EMBL" id="GHA27710.1"/>
    </source>
</evidence>
<feature type="region of interest" description="Disordered" evidence="1">
    <location>
        <begin position="250"/>
        <end position="271"/>
    </location>
</feature>
<feature type="region of interest" description="Disordered" evidence="1">
    <location>
        <begin position="304"/>
        <end position="331"/>
    </location>
</feature>
<protein>
    <submittedName>
        <fullName evidence="2">Late control protein D</fullName>
    </submittedName>
</protein>
<dbReference type="SUPFAM" id="SSF69279">
    <property type="entry name" value="Phage tail proteins"/>
    <property type="match status" value="1"/>
</dbReference>
<gene>
    <name evidence="2" type="ORF">GCM10007989_24490</name>
</gene>
<comment type="caution">
    <text evidence="2">The sequence shown here is derived from an EMBL/GenBank/DDBJ whole genome shotgun (WGS) entry which is preliminary data.</text>
</comment>
<reference evidence="2" key="2">
    <citation type="submission" date="2020-09" db="EMBL/GenBank/DDBJ databases">
        <authorList>
            <person name="Sun Q."/>
            <person name="Kim S."/>
        </authorList>
    </citation>
    <scope>NUCLEOTIDE SEQUENCE</scope>
    <source>
        <strain evidence="2">KCTC 32437</strain>
    </source>
</reference>
<dbReference type="EMBL" id="BMZE01000002">
    <property type="protein sequence ID" value="GHA27710.1"/>
    <property type="molecule type" value="Genomic_DNA"/>
</dbReference>
<dbReference type="Gene3D" id="2.30.300.10">
    <property type="entry name" value="Baseplate protein-like domain - beta roll fold"/>
    <property type="match status" value="1"/>
</dbReference>
<dbReference type="Proteomes" id="UP000646579">
    <property type="component" value="Unassembled WGS sequence"/>
</dbReference>